<sequence length="178" mass="20301">MVNRYITQSNKVRMFIWIVLIVLGVPLLSVTLILGLFYATVPLHNLSLWRMERVLALSITHPLNSSVVERHSFLGTRYTNTSECTYVAGEFRSTSLSREELLSVYKDATVDIFGFTRAMPVHVVIAELDAPLSLDDPATNWIVNFAQSIGTHITGTTYYLVYLYEKGRFPWGDYRCIE</sequence>
<keyword evidence="1" id="KW-0472">Membrane</keyword>
<reference evidence="2 3" key="1">
    <citation type="journal article" date="2016" name="Nat. Commun.">
        <title>Thousands of microbial genomes shed light on interconnected biogeochemical processes in an aquifer system.</title>
        <authorList>
            <person name="Anantharaman K."/>
            <person name="Brown C.T."/>
            <person name="Hug L.A."/>
            <person name="Sharon I."/>
            <person name="Castelle C.J."/>
            <person name="Probst A.J."/>
            <person name="Thomas B.C."/>
            <person name="Singh A."/>
            <person name="Wilkins M.J."/>
            <person name="Karaoz U."/>
            <person name="Brodie E.L."/>
            <person name="Williams K.H."/>
            <person name="Hubbard S.S."/>
            <person name="Banfield J.F."/>
        </authorList>
    </citation>
    <scope>NUCLEOTIDE SEQUENCE [LARGE SCALE GENOMIC DNA]</scope>
</reference>
<evidence type="ECO:0000313" key="2">
    <source>
        <dbReference type="EMBL" id="OGZ20425.1"/>
    </source>
</evidence>
<dbReference type="AlphaFoldDB" id="A0A1G2E3U8"/>
<keyword evidence="1" id="KW-0812">Transmembrane</keyword>
<organism evidence="2 3">
    <name type="scientific">Candidatus Nealsonbacteria bacterium RIFCSPHIGHO2_01_FULL_43_31</name>
    <dbReference type="NCBI Taxonomy" id="1801665"/>
    <lineage>
        <taxon>Bacteria</taxon>
        <taxon>Candidatus Nealsoniibacteriota</taxon>
    </lineage>
</organism>
<evidence type="ECO:0000256" key="1">
    <source>
        <dbReference type="SAM" id="Phobius"/>
    </source>
</evidence>
<dbReference type="EMBL" id="MHMA01000013">
    <property type="protein sequence ID" value="OGZ20425.1"/>
    <property type="molecule type" value="Genomic_DNA"/>
</dbReference>
<comment type="caution">
    <text evidence="2">The sequence shown here is derived from an EMBL/GenBank/DDBJ whole genome shotgun (WGS) entry which is preliminary data.</text>
</comment>
<keyword evidence="1" id="KW-1133">Transmembrane helix</keyword>
<proteinExistence type="predicted"/>
<feature type="transmembrane region" description="Helical" evidence="1">
    <location>
        <begin position="15"/>
        <end position="41"/>
    </location>
</feature>
<evidence type="ECO:0000313" key="3">
    <source>
        <dbReference type="Proteomes" id="UP000178721"/>
    </source>
</evidence>
<accession>A0A1G2E3U8</accession>
<dbReference type="Proteomes" id="UP000178721">
    <property type="component" value="Unassembled WGS sequence"/>
</dbReference>
<gene>
    <name evidence="2" type="ORF">A2654_00015</name>
</gene>
<name>A0A1G2E3U8_9BACT</name>
<protein>
    <submittedName>
        <fullName evidence="2">Uncharacterized protein</fullName>
    </submittedName>
</protein>